<feature type="domain" description="BTB" evidence="1">
    <location>
        <begin position="195"/>
        <end position="258"/>
    </location>
</feature>
<comment type="caution">
    <text evidence="3">The sequence shown here is derived from an EMBL/GenBank/DDBJ whole genome shotgun (WGS) entry which is preliminary data.</text>
</comment>
<dbReference type="PROSITE" id="PS50097">
    <property type="entry name" value="BTB"/>
    <property type="match status" value="1"/>
</dbReference>
<dbReference type="FunFam" id="3.30.710.10:FF:000159">
    <property type="entry name" value="Speckle-type POZ protein B"/>
    <property type="match status" value="1"/>
</dbReference>
<dbReference type="GO" id="GO:0030163">
    <property type="term" value="P:protein catabolic process"/>
    <property type="evidence" value="ECO:0007669"/>
    <property type="project" value="UniProtKB-ARBA"/>
</dbReference>
<keyword evidence="4" id="KW-1185">Reference proteome</keyword>
<dbReference type="SUPFAM" id="SSF49599">
    <property type="entry name" value="TRAF domain-like"/>
    <property type="match status" value="1"/>
</dbReference>
<evidence type="ECO:0000313" key="3">
    <source>
        <dbReference type="EMBL" id="CAB3408169.1"/>
    </source>
</evidence>
<dbReference type="Gene3D" id="1.25.40.420">
    <property type="match status" value="1"/>
</dbReference>
<dbReference type="FunFam" id="2.60.210.10:FF:000026">
    <property type="entry name" value="Protein maternal effect lethal 26"/>
    <property type="match status" value="1"/>
</dbReference>
<gene>
    <name evidence="3" type="ORF">CBOVIS_LOCUS9983</name>
</gene>
<evidence type="ECO:0000313" key="4">
    <source>
        <dbReference type="Proteomes" id="UP000494206"/>
    </source>
</evidence>
<dbReference type="InterPro" id="IPR000210">
    <property type="entry name" value="BTB/POZ_dom"/>
</dbReference>
<dbReference type="SMART" id="SM00061">
    <property type="entry name" value="MATH"/>
    <property type="match status" value="1"/>
</dbReference>
<dbReference type="Pfam" id="PF00651">
    <property type="entry name" value="BTB"/>
    <property type="match status" value="1"/>
</dbReference>
<dbReference type="Gene3D" id="3.30.710.10">
    <property type="entry name" value="Potassium Channel Kv1.1, Chain A"/>
    <property type="match status" value="1"/>
</dbReference>
<dbReference type="PANTHER" id="PTHR24413">
    <property type="entry name" value="SPECKLE-TYPE POZ PROTEIN"/>
    <property type="match status" value="1"/>
</dbReference>
<reference evidence="3 4" key="1">
    <citation type="submission" date="2020-04" db="EMBL/GenBank/DDBJ databases">
        <authorList>
            <person name="Laetsch R D."/>
            <person name="Stevens L."/>
            <person name="Kumar S."/>
            <person name="Blaxter L. M."/>
        </authorList>
    </citation>
    <scope>NUCLEOTIDE SEQUENCE [LARGE SCALE GENOMIC DNA]</scope>
</reference>
<dbReference type="SMART" id="SM00225">
    <property type="entry name" value="BTB"/>
    <property type="match status" value="1"/>
</dbReference>
<dbReference type="SUPFAM" id="SSF54695">
    <property type="entry name" value="POZ domain"/>
    <property type="match status" value="1"/>
</dbReference>
<protein>
    <submittedName>
        <fullName evidence="3">Uncharacterized protein</fullName>
    </submittedName>
</protein>
<name>A0A8S1F3F1_9PELO</name>
<dbReference type="EMBL" id="CADEPM010000007">
    <property type="protein sequence ID" value="CAB3408169.1"/>
    <property type="molecule type" value="Genomic_DNA"/>
</dbReference>
<dbReference type="InterPro" id="IPR008974">
    <property type="entry name" value="TRAF-like"/>
</dbReference>
<dbReference type="InterPro" id="IPR002083">
    <property type="entry name" value="MATH/TRAF_dom"/>
</dbReference>
<dbReference type="AlphaFoldDB" id="A0A8S1F3F1"/>
<evidence type="ECO:0000259" key="1">
    <source>
        <dbReference type="PROSITE" id="PS50097"/>
    </source>
</evidence>
<feature type="domain" description="MATH" evidence="2">
    <location>
        <begin position="35"/>
        <end position="156"/>
    </location>
</feature>
<dbReference type="PROSITE" id="PS50144">
    <property type="entry name" value="MATH"/>
    <property type="match status" value="1"/>
</dbReference>
<organism evidence="3 4">
    <name type="scientific">Caenorhabditis bovis</name>
    <dbReference type="NCBI Taxonomy" id="2654633"/>
    <lineage>
        <taxon>Eukaryota</taxon>
        <taxon>Metazoa</taxon>
        <taxon>Ecdysozoa</taxon>
        <taxon>Nematoda</taxon>
        <taxon>Chromadorea</taxon>
        <taxon>Rhabditida</taxon>
        <taxon>Rhabditina</taxon>
        <taxon>Rhabditomorpha</taxon>
        <taxon>Rhabditoidea</taxon>
        <taxon>Rhabditidae</taxon>
        <taxon>Peloderinae</taxon>
        <taxon>Caenorhabditis</taxon>
    </lineage>
</organism>
<sequence>MEPQGDIVNINPDVNPVANPSFSGVSSQTEIKVEKVQHTWTVKNFSHCYQEYLENFVYLQRGEEQLTWSIKIYPKGNGENNKDFVFLCLNRVVHNTGKASKIGFKSQFKLRTAENKDIEMRIHPNPSHSDYVSYIKRDVLFPQILPRDMIIVNVEIDVAVETITTTNEPIVFDTPDSGQTLAQDYQRLFNEDVLTDFTIRVGGREIRAHKAILAARSPVFGAMLTHTDTNEAKTSVLEINDMEYDVAHEMIYYIYCGKCQKDISDIATDLLIAADKYRLEELKTHCEKFLVENLTIENACTLLILGDLYMASRLRQRAVQYILQRPKSVTNTPGWGDIIKQHPDLITDIFNQFDKTSTAGVTSSVTTLTGGPAIEIPGVPGSGVVVQPPSGL</sequence>
<dbReference type="OrthoDB" id="6359816at2759"/>
<dbReference type="Pfam" id="PF22486">
    <property type="entry name" value="MATH_2"/>
    <property type="match status" value="1"/>
</dbReference>
<proteinExistence type="predicted"/>
<evidence type="ECO:0000259" key="2">
    <source>
        <dbReference type="PROSITE" id="PS50144"/>
    </source>
</evidence>
<dbReference type="Proteomes" id="UP000494206">
    <property type="component" value="Unassembled WGS sequence"/>
</dbReference>
<dbReference type="Gene3D" id="2.60.210.10">
    <property type="entry name" value="Apoptosis, Tumor Necrosis Factor Receptor Associated Protein 2, Chain A"/>
    <property type="match status" value="1"/>
</dbReference>
<dbReference type="InterPro" id="IPR011333">
    <property type="entry name" value="SKP1/BTB/POZ_sf"/>
</dbReference>
<accession>A0A8S1F3F1</accession>